<name>E1R8M4_SEDSS</name>
<dbReference type="KEGG" id="ssm:Spirs_2674"/>
<dbReference type="STRING" id="573413.Spirs_2674"/>
<evidence type="ECO:0000313" key="1">
    <source>
        <dbReference type="EMBL" id="ADK81781.1"/>
    </source>
</evidence>
<dbReference type="EMBL" id="CP002116">
    <property type="protein sequence ID" value="ADK81781.1"/>
    <property type="molecule type" value="Genomic_DNA"/>
</dbReference>
<gene>
    <name evidence="1" type="ordered locus">Spirs_2674</name>
</gene>
<dbReference type="AlphaFoldDB" id="E1R8M4"/>
<protein>
    <submittedName>
        <fullName evidence="1">Pyrimidine reductase, riboflavin biosynthesis</fullName>
    </submittedName>
</protein>
<dbReference type="Gene3D" id="3.40.430.10">
    <property type="entry name" value="Dihydrofolate Reductase, subunit A"/>
    <property type="match status" value="1"/>
</dbReference>
<organism evidence="1 2">
    <name type="scientific">Sediminispirochaeta smaragdinae (strain DSM 11293 / JCM 15392 / SEBR 4228)</name>
    <name type="common">Spirochaeta smaragdinae</name>
    <dbReference type="NCBI Taxonomy" id="573413"/>
    <lineage>
        <taxon>Bacteria</taxon>
        <taxon>Pseudomonadati</taxon>
        <taxon>Spirochaetota</taxon>
        <taxon>Spirochaetia</taxon>
        <taxon>Spirochaetales</taxon>
        <taxon>Spirochaetaceae</taxon>
        <taxon>Sediminispirochaeta</taxon>
    </lineage>
</organism>
<proteinExistence type="predicted"/>
<dbReference type="HOGENOM" id="CLU_876343_0_0_12"/>
<dbReference type="OrthoDB" id="9800865at2"/>
<reference evidence="1 2" key="1">
    <citation type="journal article" date="2010" name="Stand. Genomic Sci.">
        <title>Complete genome sequence of Spirochaeta smaragdinae type strain (SEBR 4228).</title>
        <authorList>
            <person name="Mavromatis K."/>
            <person name="Yasawong M."/>
            <person name="Chertkov O."/>
            <person name="Lapidus A."/>
            <person name="Lucas S."/>
            <person name="Nolan M."/>
            <person name="Del Rio T.G."/>
            <person name="Tice H."/>
            <person name="Cheng J.F."/>
            <person name="Pitluck S."/>
            <person name="Liolios K."/>
            <person name="Ivanova N."/>
            <person name="Tapia R."/>
            <person name="Han C."/>
            <person name="Bruce D."/>
            <person name="Goodwin L."/>
            <person name="Pati A."/>
            <person name="Chen A."/>
            <person name="Palaniappan K."/>
            <person name="Land M."/>
            <person name="Hauser L."/>
            <person name="Chang Y.J."/>
            <person name="Jeffries C.D."/>
            <person name="Detter J.C."/>
            <person name="Rohde M."/>
            <person name="Brambilla E."/>
            <person name="Spring S."/>
            <person name="Goker M."/>
            <person name="Sikorski J."/>
            <person name="Woyke T."/>
            <person name="Bristow J."/>
            <person name="Eisen J.A."/>
            <person name="Markowitz V."/>
            <person name="Hugenholtz P."/>
            <person name="Klenk H.P."/>
            <person name="Kyrpides N.C."/>
        </authorList>
    </citation>
    <scope>NUCLEOTIDE SEQUENCE [LARGE SCALE GENOMIC DNA]</scope>
    <source>
        <strain evidence="2">DSM 11293 / JCM 15392 / SEBR 4228</strain>
    </source>
</reference>
<dbReference type="eggNOG" id="COG1985">
    <property type="taxonomic scope" value="Bacteria"/>
</dbReference>
<dbReference type="RefSeq" id="WP_013255242.1">
    <property type="nucleotide sequence ID" value="NC_014364.1"/>
</dbReference>
<dbReference type="InterPro" id="IPR024072">
    <property type="entry name" value="DHFR-like_dom_sf"/>
</dbReference>
<keyword evidence="2" id="KW-1185">Reference proteome</keyword>
<sequence length="339" mass="37135">MEKLVTFDFPTDQVRLNLCYRDDERLKTIAASSSDAALPKVKAVYDELLFPPAPADRPYVMSSIVLSSDGKMAFADMPAGPVIAKNNFFDPNGALADFWILNALRAYSDAVILGARTLQTEANNTSHIFDPELAKERVNLLGKPIHPMNIVVSFDATDIPLRHLIFNIDPEEGFPIAIATGPAGASYLASCFPRKLREIGPFFNAVSVDKEAGAEAARLLASLSADEVPLFITGEGVRPDASALLKLLRLAGFHRLLIESPSYTSALMRQAMLDEFFINYSMVFAGGPITPNSGSPFGCEAHPHSRLLTLATHGPSFMYTRQRLSYGVNREVDLNSYKY</sequence>
<accession>E1R8M4</accession>
<dbReference type="SUPFAM" id="SSF53597">
    <property type="entry name" value="Dihydrofolate reductase-like"/>
    <property type="match status" value="1"/>
</dbReference>
<dbReference type="Proteomes" id="UP000002318">
    <property type="component" value="Chromosome"/>
</dbReference>
<evidence type="ECO:0000313" key="2">
    <source>
        <dbReference type="Proteomes" id="UP000002318"/>
    </source>
</evidence>